<dbReference type="AlphaFoldDB" id="A0A0L7LJH3"/>
<dbReference type="EMBL" id="JTDY01000871">
    <property type="protein sequence ID" value="KOB75602.1"/>
    <property type="molecule type" value="Genomic_DNA"/>
</dbReference>
<comment type="caution">
    <text evidence="1">The sequence shown here is derived from an EMBL/GenBank/DDBJ whole genome shotgun (WGS) entry which is preliminary data.</text>
</comment>
<dbReference type="Proteomes" id="UP000037510">
    <property type="component" value="Unassembled WGS sequence"/>
</dbReference>
<reference evidence="1 2" key="1">
    <citation type="journal article" date="2015" name="Genome Biol. Evol.">
        <title>The genome of winter moth (Operophtera brumata) provides a genomic perspective on sexual dimorphism and phenology.</title>
        <authorList>
            <person name="Derks M.F."/>
            <person name="Smit S."/>
            <person name="Salis L."/>
            <person name="Schijlen E."/>
            <person name="Bossers A."/>
            <person name="Mateman C."/>
            <person name="Pijl A.S."/>
            <person name="de Ridder D."/>
            <person name="Groenen M.A."/>
            <person name="Visser M.E."/>
            <person name="Megens H.J."/>
        </authorList>
    </citation>
    <scope>NUCLEOTIDE SEQUENCE [LARGE SCALE GENOMIC DNA]</scope>
    <source>
        <strain evidence="1">WM2013NL</strain>
        <tissue evidence="1">Head and thorax</tissue>
    </source>
</reference>
<evidence type="ECO:0000313" key="1">
    <source>
        <dbReference type="EMBL" id="KOB75602.1"/>
    </source>
</evidence>
<organism evidence="1 2">
    <name type="scientific">Operophtera brumata</name>
    <name type="common">Winter moth</name>
    <name type="synonym">Phalaena brumata</name>
    <dbReference type="NCBI Taxonomy" id="104452"/>
    <lineage>
        <taxon>Eukaryota</taxon>
        <taxon>Metazoa</taxon>
        <taxon>Ecdysozoa</taxon>
        <taxon>Arthropoda</taxon>
        <taxon>Hexapoda</taxon>
        <taxon>Insecta</taxon>
        <taxon>Pterygota</taxon>
        <taxon>Neoptera</taxon>
        <taxon>Endopterygota</taxon>
        <taxon>Lepidoptera</taxon>
        <taxon>Glossata</taxon>
        <taxon>Ditrysia</taxon>
        <taxon>Geometroidea</taxon>
        <taxon>Geometridae</taxon>
        <taxon>Larentiinae</taxon>
        <taxon>Operophtera</taxon>
    </lineage>
</organism>
<protein>
    <submittedName>
        <fullName evidence="1">Uncharacterized protein</fullName>
    </submittedName>
</protein>
<name>A0A0L7LJH3_OPEBR</name>
<gene>
    <name evidence="1" type="ORF">OBRU01_01529</name>
</gene>
<evidence type="ECO:0000313" key="2">
    <source>
        <dbReference type="Proteomes" id="UP000037510"/>
    </source>
</evidence>
<proteinExistence type="predicted"/>
<accession>A0A0L7LJH3</accession>
<sequence>MPKVSHAVRWTCHHETTPQNGTTLKRIYDFGDFANSEVNAKDIRHGVFEKKNDTEMVMVKQDRREISSNSVNDNENSIEYSDKIEHNDILLNDNDETIRNYGYNNTISTNNKTPVKEDENVSKTKIRRFRNEEDNRTDSFRMRNKEELIKKPRWRLNSGMLVTLVILNVTGQGTAVEGSDIQQHTGVPPRLPQHLFPGGGGAPLHALPDVLAARRHPAARLRGLAHTLIRLEVQGVSAEAETGASEECDA</sequence>
<keyword evidence="2" id="KW-1185">Reference proteome</keyword>